<keyword evidence="12" id="KW-1185">Reference proteome</keyword>
<evidence type="ECO:0000256" key="8">
    <source>
        <dbReference type="ARBA" id="ARBA00023242"/>
    </source>
</evidence>
<protein>
    <recommendedName>
        <fullName evidence="10">HhH-GPD domain-containing protein</fullName>
    </recommendedName>
</protein>
<comment type="cofactor">
    <cofactor evidence="1">
        <name>[4Fe-4S] cluster</name>
        <dbReference type="ChEBI" id="CHEBI:49883"/>
    </cofactor>
</comment>
<dbReference type="EMBL" id="BQKI01000085">
    <property type="protein sequence ID" value="GJN33544.1"/>
    <property type="molecule type" value="Genomic_DNA"/>
</dbReference>
<reference evidence="11" key="2">
    <citation type="submission" date="2021-12" db="EMBL/GenBank/DDBJ databases">
        <title>Resequencing data analysis of finger millet.</title>
        <authorList>
            <person name="Hatakeyama M."/>
            <person name="Aluri S."/>
            <person name="Balachadran M.T."/>
            <person name="Sivarajan S.R."/>
            <person name="Poveda L."/>
            <person name="Shimizu-Inatsugi R."/>
            <person name="Schlapbach R."/>
            <person name="Sreeman S.M."/>
            <person name="Shimizu K.K."/>
        </authorList>
    </citation>
    <scope>NUCLEOTIDE SEQUENCE</scope>
</reference>
<proteinExistence type="inferred from homology"/>
<dbReference type="InterPro" id="IPR044811">
    <property type="entry name" value="DME/ROS1"/>
</dbReference>
<organism evidence="11 12">
    <name type="scientific">Eleusine coracana subsp. coracana</name>
    <dbReference type="NCBI Taxonomy" id="191504"/>
    <lineage>
        <taxon>Eukaryota</taxon>
        <taxon>Viridiplantae</taxon>
        <taxon>Streptophyta</taxon>
        <taxon>Embryophyta</taxon>
        <taxon>Tracheophyta</taxon>
        <taxon>Spermatophyta</taxon>
        <taxon>Magnoliopsida</taxon>
        <taxon>Liliopsida</taxon>
        <taxon>Poales</taxon>
        <taxon>Poaceae</taxon>
        <taxon>PACMAD clade</taxon>
        <taxon>Chloridoideae</taxon>
        <taxon>Cynodonteae</taxon>
        <taxon>Eleusininae</taxon>
        <taxon>Eleusine</taxon>
    </lineage>
</organism>
<keyword evidence="6" id="KW-0411">Iron-sulfur</keyword>
<feature type="compositionally biased region" description="Polar residues" evidence="9">
    <location>
        <begin position="1137"/>
        <end position="1147"/>
    </location>
</feature>
<feature type="compositionally biased region" description="Basic residues" evidence="9">
    <location>
        <begin position="173"/>
        <end position="183"/>
    </location>
</feature>
<evidence type="ECO:0000256" key="5">
    <source>
        <dbReference type="ARBA" id="ARBA00023004"/>
    </source>
</evidence>
<dbReference type="GO" id="GO:0003677">
    <property type="term" value="F:DNA binding"/>
    <property type="evidence" value="ECO:0007669"/>
    <property type="project" value="UniProtKB-KW"/>
</dbReference>
<feature type="region of interest" description="Disordered" evidence="9">
    <location>
        <begin position="161"/>
        <end position="240"/>
    </location>
</feature>
<evidence type="ECO:0000256" key="1">
    <source>
        <dbReference type="ARBA" id="ARBA00001966"/>
    </source>
</evidence>
<feature type="compositionally biased region" description="Basic residues" evidence="9">
    <location>
        <begin position="848"/>
        <end position="857"/>
    </location>
</feature>
<dbReference type="GO" id="GO:0019104">
    <property type="term" value="F:DNA N-glycosylase activity"/>
    <property type="evidence" value="ECO:0007669"/>
    <property type="project" value="InterPro"/>
</dbReference>
<dbReference type="InterPro" id="IPR011257">
    <property type="entry name" value="DNA_glycosylase"/>
</dbReference>
<dbReference type="PANTHER" id="PTHR46213">
    <property type="entry name" value="TRANSCRIPTIONAL ACTIVATOR DEMETER"/>
    <property type="match status" value="1"/>
</dbReference>
<evidence type="ECO:0000256" key="7">
    <source>
        <dbReference type="ARBA" id="ARBA00023125"/>
    </source>
</evidence>
<evidence type="ECO:0000313" key="11">
    <source>
        <dbReference type="EMBL" id="GJN33544.1"/>
    </source>
</evidence>
<comment type="similarity">
    <text evidence="3">Belongs to the DNA glycosylase family. DEMETER subfamily.</text>
</comment>
<comment type="subcellular location">
    <subcellularLocation>
        <location evidence="2">Nucleus</location>
    </subcellularLocation>
</comment>
<dbReference type="GO" id="GO:0141166">
    <property type="term" value="P:chromosomal 5-methylcytosine DNA demethylation pathway"/>
    <property type="evidence" value="ECO:0007669"/>
    <property type="project" value="InterPro"/>
</dbReference>
<dbReference type="GO" id="GO:0046872">
    <property type="term" value="F:metal ion binding"/>
    <property type="evidence" value="ECO:0007669"/>
    <property type="project" value="UniProtKB-KW"/>
</dbReference>
<dbReference type="GO" id="GO:0051747">
    <property type="term" value="F:cytosine C-5 DNA demethylase activity"/>
    <property type="evidence" value="ECO:0007669"/>
    <property type="project" value="UniProtKB-ARBA"/>
</dbReference>
<reference evidence="11" key="1">
    <citation type="journal article" date="2018" name="DNA Res.">
        <title>Multiple hybrid de novo genome assembly of finger millet, an orphan allotetraploid crop.</title>
        <authorList>
            <person name="Hatakeyama M."/>
            <person name="Aluri S."/>
            <person name="Balachadran M.T."/>
            <person name="Sivarajan S.R."/>
            <person name="Patrignani A."/>
            <person name="Gruter S."/>
            <person name="Poveda L."/>
            <person name="Shimizu-Inatsugi R."/>
            <person name="Baeten J."/>
            <person name="Francoijs K.J."/>
            <person name="Nataraja K.N."/>
            <person name="Reddy Y.A.N."/>
            <person name="Phadnis S."/>
            <person name="Ravikumar R.L."/>
            <person name="Schlapbach R."/>
            <person name="Sreeman S.M."/>
            <person name="Shimizu K.K."/>
        </authorList>
    </citation>
    <scope>NUCLEOTIDE SEQUENCE</scope>
</reference>
<evidence type="ECO:0000256" key="3">
    <source>
        <dbReference type="ARBA" id="ARBA00005646"/>
    </source>
</evidence>
<evidence type="ECO:0000256" key="4">
    <source>
        <dbReference type="ARBA" id="ARBA00022723"/>
    </source>
</evidence>
<evidence type="ECO:0000256" key="9">
    <source>
        <dbReference type="SAM" id="MobiDB-lite"/>
    </source>
</evidence>
<name>A0AAV5FFH8_ELECO</name>
<evidence type="ECO:0000256" key="2">
    <source>
        <dbReference type="ARBA" id="ARBA00004123"/>
    </source>
</evidence>
<dbReference type="Gene3D" id="1.10.1670.10">
    <property type="entry name" value="Helix-hairpin-Helix base-excision DNA repair enzymes (C-terminal)"/>
    <property type="match status" value="1"/>
</dbReference>
<dbReference type="Proteomes" id="UP001054889">
    <property type="component" value="Unassembled WGS sequence"/>
</dbReference>
<evidence type="ECO:0000256" key="6">
    <source>
        <dbReference type="ARBA" id="ARBA00023014"/>
    </source>
</evidence>
<dbReference type="SMART" id="SM00478">
    <property type="entry name" value="ENDO3c"/>
    <property type="match status" value="1"/>
</dbReference>
<keyword evidence="5" id="KW-0408">Iron</keyword>
<dbReference type="InterPro" id="IPR023170">
    <property type="entry name" value="HhH_base_excis_C"/>
</dbReference>
<evidence type="ECO:0000313" key="12">
    <source>
        <dbReference type="Proteomes" id="UP001054889"/>
    </source>
</evidence>
<feature type="region of interest" description="Disordered" evidence="9">
    <location>
        <begin position="1127"/>
        <end position="1162"/>
    </location>
</feature>
<dbReference type="GO" id="GO:0006284">
    <property type="term" value="P:base-excision repair"/>
    <property type="evidence" value="ECO:0007669"/>
    <property type="project" value="InterPro"/>
</dbReference>
<keyword evidence="8" id="KW-0539">Nucleus</keyword>
<sequence length="1609" mass="177839">MSETLPIAMQVHLLYPARARDVQLTASEASDPPGQPFRHVFLTRSHQGGGLNEQAASRVDACGFGSSPNLPAFGLRPSASPASNRAKYGSNLTGHIRGRNMQKGPGQVLHESHGINLCFQNSSVPFQMDSSIDPGAGNVTPPVTFEKAYANSQAVRDGAVAAEGVETNGKSVQKPKRKKHRPKVIKEVQSAKSQKPKTPNPPKEKGNQHTGKRKYVRRKGLNPPATQPPTGGTDIQTRAEPGATQRCLNFDREDTHGNTDLVSQIQVTQMPTVSENHLTSISGVERSSTQVSCHWGGTNSSFSSVDPMADSCELRVDSMPKRAAFDLNNSVINQMPISYSNLMESSDQFLHYDSRGRVQNNQLLDFHPGTPVSFTYLNSSVNQMQNNLANLDQYIGASQSSTEQSPRHDQLVHLIRMFENQAAPAQRSERVSVRDAFNPEACLREGAMINQMAQCYRPQDSIFAPPRHIERDAMSGDMNEFSAKNDDLKCATNSNYRIGAGFEFGGSPDFSDVLATSKKREHNAINGHTISFGMDFDNTNKTRLFYNDHLSTSSQTSYFPETCKRMRSDNLSSQLNSAMGNFSSSSVCSGSWNTNKVSAIKPGACTLADVQRLMAREKSRASQRMIDLGISENNMAQLHAKPDLQNIVDKNCFALHGREYGSFTGQHIQSPGCTMNPLGESTIPRNGAYQPQSCEIRPSQHHSSDSISLPAKWCTYVSTAHTQLPNSTENPSMENYIQGNDIHQLHSLENIAVDKSVLFSEPHKTSTQDDTVNYYSTAASSDAQVRTTNAEIVKPFSQPPRDGNCHPESSRLTTEAKSSEKPKVRGRPRKDAKTNGTPEDRNSTGKKNVGRAKKRVSSKGASSEFLKTDSITCASEPSTATIPRMIITESEKYGETTLNVLKASDRDNYCDTSKQAHKGFNSQDTTPSVDPLDAIIQKIKILSINRPDAVAAEIPQNALVPYEGGYGALVPFERKVKKSRSRAKVNIDPVTTLMWNLLMGPDMSDGAEGLDKDKEKWLEEERRVFRGRVDSFIARDRRFSPWKGSVVDSVVGVFLTQNVSDHLSSSAFMAVAAKFPAKSEVPEEHVADISHTPHQGQNDSCPGLFGDSTKLQGKLSVEEISDIRSLITTDDNEESNSNELIGSSSGCGANHDPKNIANGNAGSSEYHGGSRLPVSGVSCFNYMDQSFYTGSDRVNLSSVTQSEASQAASSMDNISKTKLTNPPSHLLYRISGSEFLNRLVRDHGSVDLEWLRDVQPDKAKDYLLSIRGLGLKSVECVRLLTLHHMAFPVDTNVGRICVRLGWVPLQPLPESLQLHLLEMYPMLEQIQKYLWPRLCKLDQRTLYELHYQMITFGKVFVSKSKPNCNSCPMRAECKHFASAFASARLALPGPQEKSLVTSEDPNATGFCHQTYTDSRTVGQLEWNANHPRHAISGNHQPIIEEPPSPEPEAENAEMKEDAIEDFCYEDPDEIPRIDLNIEQFTQNLKSYMQANNLEIEQADMSKALVAITPAAASIPIPKLKNVSRLRTEHHVYELPDEHPLLEGVSSQQLSTTDCFHVEYQNITTNFDLFISMQLEPREQDDPSPYLLSIWTPGKTIFLNFCSYTCCSFC</sequence>
<keyword evidence="4" id="KW-0479">Metal-binding</keyword>
<dbReference type="InterPro" id="IPR003265">
    <property type="entry name" value="HhH-GPD_domain"/>
</dbReference>
<gene>
    <name evidence="11" type="primary">gb22156</name>
    <name evidence="11" type="ORF">PR202_gb22156</name>
</gene>
<dbReference type="PANTHER" id="PTHR46213:SF12">
    <property type="entry name" value="HHH-GPD DOMAIN-CONTAINING PROTEIN"/>
    <property type="match status" value="1"/>
</dbReference>
<dbReference type="SUPFAM" id="SSF48150">
    <property type="entry name" value="DNA-glycosylase"/>
    <property type="match status" value="1"/>
</dbReference>
<feature type="compositionally biased region" description="Basic and acidic residues" evidence="9">
    <location>
        <begin position="817"/>
        <end position="843"/>
    </location>
</feature>
<feature type="domain" description="HhH-GPD" evidence="10">
    <location>
        <begin position="1196"/>
        <end position="1355"/>
    </location>
</feature>
<feature type="region of interest" description="Disordered" evidence="9">
    <location>
        <begin position="1430"/>
        <end position="1449"/>
    </location>
</feature>
<feature type="region of interest" description="Disordered" evidence="9">
    <location>
        <begin position="793"/>
        <end position="861"/>
    </location>
</feature>
<dbReference type="GO" id="GO:0051536">
    <property type="term" value="F:iron-sulfur cluster binding"/>
    <property type="evidence" value="ECO:0007669"/>
    <property type="project" value="UniProtKB-KW"/>
</dbReference>
<comment type="caution">
    <text evidence="11">The sequence shown here is derived from an EMBL/GenBank/DDBJ whole genome shotgun (WGS) entry which is preliminary data.</text>
</comment>
<dbReference type="FunFam" id="1.10.1670.10:FF:000004">
    <property type="entry name" value="DNA glycosylase/AP lyase ROS1"/>
    <property type="match status" value="1"/>
</dbReference>
<accession>A0AAV5FFH8</accession>
<feature type="compositionally biased region" description="Basic residues" evidence="9">
    <location>
        <begin position="210"/>
        <end position="220"/>
    </location>
</feature>
<dbReference type="GO" id="GO:0005634">
    <property type="term" value="C:nucleus"/>
    <property type="evidence" value="ECO:0007669"/>
    <property type="project" value="UniProtKB-SubCell"/>
</dbReference>
<evidence type="ECO:0000259" key="10">
    <source>
        <dbReference type="SMART" id="SM00478"/>
    </source>
</evidence>
<keyword evidence="7" id="KW-0238">DNA-binding</keyword>